<dbReference type="InterPro" id="IPR000253">
    <property type="entry name" value="FHA_dom"/>
</dbReference>
<feature type="compositionally biased region" description="Polar residues" evidence="1">
    <location>
        <begin position="196"/>
        <end position="207"/>
    </location>
</feature>
<dbReference type="CDD" id="cd00060">
    <property type="entry name" value="FHA"/>
    <property type="match status" value="1"/>
</dbReference>
<organism evidence="3">
    <name type="scientific">Thermosporothrix sp. COM3</name>
    <dbReference type="NCBI Taxonomy" id="2490863"/>
    <lineage>
        <taxon>Bacteria</taxon>
        <taxon>Bacillati</taxon>
        <taxon>Chloroflexota</taxon>
        <taxon>Ktedonobacteria</taxon>
        <taxon>Ktedonobacterales</taxon>
        <taxon>Thermosporotrichaceae</taxon>
        <taxon>Thermosporothrix</taxon>
    </lineage>
</organism>
<evidence type="ECO:0000259" key="2">
    <source>
        <dbReference type="PROSITE" id="PS50006"/>
    </source>
</evidence>
<dbReference type="PROSITE" id="PS50006">
    <property type="entry name" value="FHA_DOMAIN"/>
    <property type="match status" value="1"/>
</dbReference>
<gene>
    <name evidence="3" type="ORF">KTC_37710</name>
</gene>
<name>A0A455SMY2_9CHLR</name>
<dbReference type="Gene3D" id="2.60.200.20">
    <property type="match status" value="1"/>
</dbReference>
<evidence type="ECO:0000313" key="3">
    <source>
        <dbReference type="EMBL" id="BBH89020.1"/>
    </source>
</evidence>
<evidence type="ECO:0000256" key="1">
    <source>
        <dbReference type="SAM" id="MobiDB-lite"/>
    </source>
</evidence>
<sequence length="414" mass="45731">MPARGWSDPMAPTVSGNSEQEPAYQAAPVANATMEKIEEPARFILRSEDGHDIQEYVLDKAEITIGRAPNSDILLSKDKLTSRRHALVTFENGQYFLRDEHSANGTFVNGQQLEENAVHQLRENDHIGIGEHELIFRAPGSVADDVADFPTVSVDESSIDHTYRTNADANATIPTTEDAEEYATFSMSDPEANALHGSSSDSYSFTDQEGMVPATEEPAVPVEDIPTIQEEEPEKPVYTPQVEKTQKTSSPELDLVPPTPILNNDPNVTFGRLTSISQPELPDLSSVIAALSSLDGQVKELQDQFVATQDAMRKHESDVASVANQLRSGIRRVSERMDNTIADVARSREALAWAELSQLMEDVMNNPRDIEYVTKLARKARELNKVFQIHQAVLNTMAECNSLLRKMIGDESQG</sequence>
<feature type="domain" description="FHA" evidence="2">
    <location>
        <begin position="63"/>
        <end position="113"/>
    </location>
</feature>
<proteinExistence type="predicted"/>
<feature type="region of interest" description="Disordered" evidence="1">
    <location>
        <begin position="190"/>
        <end position="213"/>
    </location>
</feature>
<feature type="region of interest" description="Disordered" evidence="1">
    <location>
        <begin position="228"/>
        <end position="262"/>
    </location>
</feature>
<dbReference type="AlphaFoldDB" id="A0A455SMY2"/>
<accession>A0A455SMY2</accession>
<reference evidence="3" key="1">
    <citation type="submission" date="2018-12" db="EMBL/GenBank/DDBJ databases">
        <title>Novel natural products biosynthetic potential of the class Ktedonobacteria.</title>
        <authorList>
            <person name="Zheng Y."/>
            <person name="Saitou A."/>
            <person name="Wang C.M."/>
            <person name="Toyoda A."/>
            <person name="Minakuchi Y."/>
            <person name="Sekiguchi Y."/>
            <person name="Ueda K."/>
            <person name="Takano H."/>
            <person name="Sakai Y."/>
            <person name="Yokota A."/>
            <person name="Yabe S."/>
        </authorList>
    </citation>
    <scope>NUCLEOTIDE SEQUENCE</scope>
    <source>
        <strain evidence="3">COM3</strain>
    </source>
</reference>
<protein>
    <recommendedName>
        <fullName evidence="2">FHA domain-containing protein</fullName>
    </recommendedName>
</protein>
<dbReference type="PANTHER" id="PTHR23308">
    <property type="entry name" value="NUCLEAR INHIBITOR OF PROTEIN PHOSPHATASE-1"/>
    <property type="match status" value="1"/>
</dbReference>
<dbReference type="SUPFAM" id="SSF49879">
    <property type="entry name" value="SMAD/FHA domain"/>
    <property type="match status" value="1"/>
</dbReference>
<dbReference type="InterPro" id="IPR050923">
    <property type="entry name" value="Cell_Proc_Reg/RNA_Proc"/>
</dbReference>
<dbReference type="SMART" id="SM00240">
    <property type="entry name" value="FHA"/>
    <property type="match status" value="1"/>
</dbReference>
<dbReference type="EMBL" id="AP019376">
    <property type="protein sequence ID" value="BBH89020.1"/>
    <property type="molecule type" value="Genomic_DNA"/>
</dbReference>
<feature type="region of interest" description="Disordered" evidence="1">
    <location>
        <begin position="1"/>
        <end position="24"/>
    </location>
</feature>
<dbReference type="Pfam" id="PF00498">
    <property type="entry name" value="FHA"/>
    <property type="match status" value="1"/>
</dbReference>
<dbReference type="InterPro" id="IPR008984">
    <property type="entry name" value="SMAD_FHA_dom_sf"/>
</dbReference>